<name>A0A381QW65_9ZZZZ</name>
<protein>
    <submittedName>
        <fullName evidence="1">Uncharacterized protein</fullName>
    </submittedName>
</protein>
<dbReference type="AlphaFoldDB" id="A0A381QW65"/>
<dbReference type="EMBL" id="UINC01001539">
    <property type="protein sequence ID" value="SUZ83184.1"/>
    <property type="molecule type" value="Genomic_DNA"/>
</dbReference>
<proteinExistence type="predicted"/>
<reference evidence="1" key="1">
    <citation type="submission" date="2018-05" db="EMBL/GenBank/DDBJ databases">
        <authorList>
            <person name="Lanie J.A."/>
            <person name="Ng W.-L."/>
            <person name="Kazmierczak K.M."/>
            <person name="Andrzejewski T.M."/>
            <person name="Davidsen T.M."/>
            <person name="Wayne K.J."/>
            <person name="Tettelin H."/>
            <person name="Glass J.I."/>
            <person name="Rusch D."/>
            <person name="Podicherti R."/>
            <person name="Tsui H.-C.T."/>
            <person name="Winkler M.E."/>
        </authorList>
    </citation>
    <scope>NUCLEOTIDE SEQUENCE</scope>
</reference>
<accession>A0A381QW65</accession>
<sequence length="84" mass="9901">MIIIIGIASYVELDQGAIYLGGNFYFSDSNISNSDFDEYNLNNDYYIDDLAIYIIEEEDDIWIAFSFLDEIEYDNFINYMEEES</sequence>
<gene>
    <name evidence="1" type="ORF">METZ01_LOCUS36038</name>
</gene>
<organism evidence="1">
    <name type="scientific">marine metagenome</name>
    <dbReference type="NCBI Taxonomy" id="408172"/>
    <lineage>
        <taxon>unclassified sequences</taxon>
        <taxon>metagenomes</taxon>
        <taxon>ecological metagenomes</taxon>
    </lineage>
</organism>
<evidence type="ECO:0000313" key="1">
    <source>
        <dbReference type="EMBL" id="SUZ83184.1"/>
    </source>
</evidence>